<feature type="compositionally biased region" description="Polar residues" evidence="1">
    <location>
        <begin position="296"/>
        <end position="314"/>
    </location>
</feature>
<dbReference type="GO" id="GO:0005840">
    <property type="term" value="C:ribosome"/>
    <property type="evidence" value="ECO:0007669"/>
    <property type="project" value="UniProtKB-KW"/>
</dbReference>
<name>A0A5C6CMU2_9BACT</name>
<gene>
    <name evidence="3" type="ORF">Pla144_30730</name>
</gene>
<evidence type="ECO:0000256" key="2">
    <source>
        <dbReference type="SAM" id="SignalP"/>
    </source>
</evidence>
<proteinExistence type="predicted"/>
<keyword evidence="4" id="KW-1185">Reference proteome</keyword>
<keyword evidence="3" id="KW-0689">Ribosomal protein</keyword>
<feature type="compositionally biased region" description="Basic and acidic residues" evidence="1">
    <location>
        <begin position="315"/>
        <end position="333"/>
    </location>
</feature>
<feature type="chain" id="PRO_5022703921" evidence="2">
    <location>
        <begin position="21"/>
        <end position="407"/>
    </location>
</feature>
<dbReference type="Proteomes" id="UP000318437">
    <property type="component" value="Unassembled WGS sequence"/>
</dbReference>
<keyword evidence="3" id="KW-0687">Ribonucleoprotein</keyword>
<feature type="compositionally biased region" description="Acidic residues" evidence="1">
    <location>
        <begin position="247"/>
        <end position="261"/>
    </location>
</feature>
<dbReference type="SUPFAM" id="SSF48452">
    <property type="entry name" value="TPR-like"/>
    <property type="match status" value="1"/>
</dbReference>
<dbReference type="Gene3D" id="1.25.40.10">
    <property type="entry name" value="Tetratricopeptide repeat domain"/>
    <property type="match status" value="1"/>
</dbReference>
<feature type="signal peptide" evidence="2">
    <location>
        <begin position="1"/>
        <end position="20"/>
    </location>
</feature>
<dbReference type="AlphaFoldDB" id="A0A5C6CMU2"/>
<evidence type="ECO:0000256" key="1">
    <source>
        <dbReference type="SAM" id="MobiDB-lite"/>
    </source>
</evidence>
<dbReference type="EMBL" id="SJPS01000004">
    <property type="protein sequence ID" value="TWU25860.1"/>
    <property type="molecule type" value="Genomic_DNA"/>
</dbReference>
<sequence length="407" mass="45500" precursor="true">MTTMQKTMCSIILLVSVASAGTLRADDADRAVATQINTANSLLRDGDVDGAIAAYQELQELVPPSANLEYNYAVAQYRKGDVSASADHFKTLAAADNDAIAAKARFNLGNCDYVNALQQAEQDRPAAIENLESAIENYRSALDVNSADAEARANIELASQLIDKLRKEEEQEQQQQQDQQQKQQQQDQSQQQQNEEDQQQQSDGQQDQQQQNEQQQSGQQSENQQQDDQQQEQNQSQSAESAKQDENSQEEDSERSEDSQQENDQSKEQKSKGEDAKDKQSANENSQADQQERQDNSSNQTQPMENRSQQNSAENGEKESSSPETDATHEEQGKQPPKGELSAAQPSDQKDKVSQQKSAAVQAGEEGEITEEEAAKMLQAIRDRDMIRRLRQQAAERNQHIPVDRDW</sequence>
<protein>
    <submittedName>
        <fullName evidence="3">50S ribosomal protein L22</fullName>
    </submittedName>
</protein>
<evidence type="ECO:0000313" key="3">
    <source>
        <dbReference type="EMBL" id="TWU25860.1"/>
    </source>
</evidence>
<keyword evidence="2" id="KW-0732">Signal</keyword>
<organism evidence="3 4">
    <name type="scientific">Bythopirellula polymerisocia</name>
    <dbReference type="NCBI Taxonomy" id="2528003"/>
    <lineage>
        <taxon>Bacteria</taxon>
        <taxon>Pseudomonadati</taxon>
        <taxon>Planctomycetota</taxon>
        <taxon>Planctomycetia</taxon>
        <taxon>Pirellulales</taxon>
        <taxon>Lacipirellulaceae</taxon>
        <taxon>Bythopirellula</taxon>
    </lineage>
</organism>
<feature type="region of interest" description="Disordered" evidence="1">
    <location>
        <begin position="166"/>
        <end position="374"/>
    </location>
</feature>
<feature type="compositionally biased region" description="Basic and acidic residues" evidence="1">
    <location>
        <begin position="264"/>
        <end position="281"/>
    </location>
</feature>
<evidence type="ECO:0000313" key="4">
    <source>
        <dbReference type="Proteomes" id="UP000318437"/>
    </source>
</evidence>
<comment type="caution">
    <text evidence="3">The sequence shown here is derived from an EMBL/GenBank/DDBJ whole genome shotgun (WGS) entry which is preliminary data.</text>
</comment>
<reference evidence="3 4" key="1">
    <citation type="submission" date="2019-02" db="EMBL/GenBank/DDBJ databases">
        <title>Deep-cultivation of Planctomycetes and their phenomic and genomic characterization uncovers novel biology.</title>
        <authorList>
            <person name="Wiegand S."/>
            <person name="Jogler M."/>
            <person name="Boedeker C."/>
            <person name="Pinto D."/>
            <person name="Vollmers J."/>
            <person name="Rivas-Marin E."/>
            <person name="Kohn T."/>
            <person name="Peeters S.H."/>
            <person name="Heuer A."/>
            <person name="Rast P."/>
            <person name="Oberbeckmann S."/>
            <person name="Bunk B."/>
            <person name="Jeske O."/>
            <person name="Meyerdierks A."/>
            <person name="Storesund J.E."/>
            <person name="Kallscheuer N."/>
            <person name="Luecker S."/>
            <person name="Lage O.M."/>
            <person name="Pohl T."/>
            <person name="Merkel B.J."/>
            <person name="Hornburger P."/>
            <person name="Mueller R.-W."/>
            <person name="Bruemmer F."/>
            <person name="Labrenz M."/>
            <person name="Spormann A.M."/>
            <person name="Op Den Camp H."/>
            <person name="Overmann J."/>
            <person name="Amann R."/>
            <person name="Jetten M.S.M."/>
            <person name="Mascher T."/>
            <person name="Medema M.H."/>
            <person name="Devos D.P."/>
            <person name="Kaster A.-K."/>
            <person name="Ovreas L."/>
            <person name="Rohde M."/>
            <person name="Galperin M.Y."/>
            <person name="Jogler C."/>
        </authorList>
    </citation>
    <scope>NUCLEOTIDE SEQUENCE [LARGE SCALE GENOMIC DNA]</scope>
    <source>
        <strain evidence="3 4">Pla144</strain>
    </source>
</reference>
<dbReference type="InterPro" id="IPR011990">
    <property type="entry name" value="TPR-like_helical_dom_sf"/>
</dbReference>
<feature type="compositionally biased region" description="Low complexity" evidence="1">
    <location>
        <begin position="173"/>
        <end position="241"/>
    </location>
</feature>
<accession>A0A5C6CMU2</accession>